<evidence type="ECO:0000313" key="9">
    <source>
        <dbReference type="EMBL" id="MEE1881914.1"/>
    </source>
</evidence>
<gene>
    <name evidence="9" type="ORF">V0R55_17275</name>
</gene>
<keyword evidence="4" id="KW-0808">Transferase</keyword>
<dbReference type="InterPro" id="IPR001451">
    <property type="entry name" value="Hexapep"/>
</dbReference>
<dbReference type="Pfam" id="PF00132">
    <property type="entry name" value="Hexapep"/>
    <property type="match status" value="1"/>
</dbReference>
<reference evidence="9 10" key="1">
    <citation type="submission" date="2024-01" db="EMBL/GenBank/DDBJ databases">
        <title>Unpublished Manusciprt.</title>
        <authorList>
            <person name="Duman M."/>
            <person name="Valdes E.G."/>
            <person name="Ajmi N."/>
            <person name="Altun S."/>
            <person name="Saticioglu I.B."/>
        </authorList>
    </citation>
    <scope>NUCLEOTIDE SEQUENCE [LARGE SCALE GENOMIC DNA]</scope>
    <source>
        <strain evidence="9 10">139P</strain>
    </source>
</reference>
<dbReference type="InterPro" id="IPR011004">
    <property type="entry name" value="Trimer_LpxA-like_sf"/>
</dbReference>
<dbReference type="EMBL" id="JAZDQQ010000014">
    <property type="protein sequence ID" value="MEE1881914.1"/>
    <property type="molecule type" value="Genomic_DNA"/>
</dbReference>
<proteinExistence type="inferred from homology"/>
<dbReference type="Pfam" id="PF17836">
    <property type="entry name" value="PglD_N"/>
    <property type="match status" value="1"/>
</dbReference>
<protein>
    <submittedName>
        <fullName evidence="9">Acetyltransferase</fullName>
    </submittedName>
</protein>
<evidence type="ECO:0000256" key="1">
    <source>
        <dbReference type="ARBA" id="ARBA00007274"/>
    </source>
</evidence>
<evidence type="ECO:0000256" key="5">
    <source>
        <dbReference type="ARBA" id="ARBA00022737"/>
    </source>
</evidence>
<name>A0ABU7GS96_9PSED</name>
<dbReference type="InterPro" id="IPR018357">
    <property type="entry name" value="Hexapep_transf_CS"/>
</dbReference>
<comment type="similarity">
    <text evidence="1">Belongs to the transferase hexapeptide repeat family.</text>
</comment>
<evidence type="ECO:0000313" key="10">
    <source>
        <dbReference type="Proteomes" id="UP001329505"/>
    </source>
</evidence>
<keyword evidence="6" id="KW-0443">Lipid metabolism</keyword>
<dbReference type="SUPFAM" id="SSF51161">
    <property type="entry name" value="Trimeric LpxA-like enzymes"/>
    <property type="match status" value="1"/>
</dbReference>
<accession>A0ABU7GS96</accession>
<dbReference type="PANTHER" id="PTHR43300">
    <property type="entry name" value="ACETYLTRANSFERASE"/>
    <property type="match status" value="1"/>
</dbReference>
<evidence type="ECO:0000259" key="8">
    <source>
        <dbReference type="Pfam" id="PF17836"/>
    </source>
</evidence>
<dbReference type="PROSITE" id="PS00101">
    <property type="entry name" value="HEXAPEP_TRANSFERASES"/>
    <property type="match status" value="1"/>
</dbReference>
<dbReference type="Gene3D" id="3.40.50.20">
    <property type="match status" value="1"/>
</dbReference>
<dbReference type="PANTHER" id="PTHR43300:SF7">
    <property type="entry name" value="UDP-N-ACETYLBACILLOSAMINE N-ACETYLTRANSFERASE"/>
    <property type="match status" value="1"/>
</dbReference>
<dbReference type="InterPro" id="IPR041561">
    <property type="entry name" value="PglD_N"/>
</dbReference>
<dbReference type="NCBIfam" id="TIGR03570">
    <property type="entry name" value="NeuD_NnaD"/>
    <property type="match status" value="1"/>
</dbReference>
<dbReference type="GeneID" id="93676736"/>
<organism evidence="9 10">
    <name type="scientific">Pseudomonas soli</name>
    <dbReference type="NCBI Taxonomy" id="1306993"/>
    <lineage>
        <taxon>Bacteria</taxon>
        <taxon>Pseudomonadati</taxon>
        <taxon>Pseudomonadota</taxon>
        <taxon>Gammaproteobacteria</taxon>
        <taxon>Pseudomonadales</taxon>
        <taxon>Pseudomonadaceae</taxon>
        <taxon>Pseudomonas</taxon>
    </lineage>
</organism>
<dbReference type="InterPro" id="IPR050179">
    <property type="entry name" value="Trans_hexapeptide_repeat"/>
</dbReference>
<evidence type="ECO:0000256" key="3">
    <source>
        <dbReference type="ARBA" id="ARBA00022556"/>
    </source>
</evidence>
<evidence type="ECO:0000256" key="2">
    <source>
        <dbReference type="ARBA" id="ARBA00022516"/>
    </source>
</evidence>
<keyword evidence="7" id="KW-0012">Acyltransferase</keyword>
<dbReference type="Proteomes" id="UP001329505">
    <property type="component" value="Unassembled WGS sequence"/>
</dbReference>
<evidence type="ECO:0000256" key="6">
    <source>
        <dbReference type="ARBA" id="ARBA00023098"/>
    </source>
</evidence>
<keyword evidence="2" id="KW-0444">Lipid biosynthesis</keyword>
<feature type="domain" description="PglD N-terminal" evidence="8">
    <location>
        <begin position="15"/>
        <end position="81"/>
    </location>
</feature>
<evidence type="ECO:0000256" key="7">
    <source>
        <dbReference type="ARBA" id="ARBA00023315"/>
    </source>
</evidence>
<dbReference type="Gene3D" id="2.160.10.10">
    <property type="entry name" value="Hexapeptide repeat proteins"/>
    <property type="match status" value="1"/>
</dbReference>
<keyword evidence="10" id="KW-1185">Reference proteome</keyword>
<dbReference type="CDD" id="cd03360">
    <property type="entry name" value="LbH_AT_putative"/>
    <property type="match status" value="1"/>
</dbReference>
<keyword evidence="5" id="KW-0677">Repeat</keyword>
<comment type="caution">
    <text evidence="9">The sequence shown here is derived from an EMBL/GenBank/DDBJ whole genome shotgun (WGS) entry which is preliminary data.</text>
</comment>
<dbReference type="RefSeq" id="WP_232888241.1">
    <property type="nucleotide sequence ID" value="NZ_CP128543.1"/>
</dbReference>
<dbReference type="InterPro" id="IPR020019">
    <property type="entry name" value="AcTrfase_PglD-like"/>
</dbReference>
<evidence type="ECO:0000256" key="4">
    <source>
        <dbReference type="ARBA" id="ARBA00022679"/>
    </source>
</evidence>
<keyword evidence="3" id="KW-0441">Lipid A biosynthesis</keyword>
<sequence>MSDQPMTSVSQPLPIVLLGAGGHGKVLLALLRSLGLEVLGVSDPQLAGKVADWQGIPVLGGDEALDHLDPATVGLVNGVGQVVGSSRRADIFHALRARGFRFPALVHPSAWVAPDVKLDEGVQIMAGAVVQPGVEIGANSVINSRASVDHDCIIGMCVHVAPGAVLCGGVNVASGAFVGAGATVVQGLMLGEKAVVGAGATVVRDLPGGHLIIGSPARIQPSRFL</sequence>